<dbReference type="PANTHER" id="PTHR43581:SF2">
    <property type="entry name" value="EXCINUCLEASE ATPASE SUBUNIT"/>
    <property type="match status" value="1"/>
</dbReference>
<dbReference type="RefSeq" id="WP_018475786.1">
    <property type="nucleotide sequence ID" value="NZ_BMWX01000007.1"/>
</dbReference>
<keyword evidence="3" id="KW-1185">Reference proteome</keyword>
<dbReference type="EMBL" id="BMWX01000007">
    <property type="protein sequence ID" value="GGZ37509.1"/>
    <property type="molecule type" value="Genomic_DNA"/>
</dbReference>
<dbReference type="InterPro" id="IPR027417">
    <property type="entry name" value="P-loop_NTPase"/>
</dbReference>
<dbReference type="Pfam" id="PF13304">
    <property type="entry name" value="AAA_21"/>
    <property type="match status" value="1"/>
</dbReference>
<dbReference type="SUPFAM" id="SSF52540">
    <property type="entry name" value="P-loop containing nucleoside triphosphate hydrolases"/>
    <property type="match status" value="1"/>
</dbReference>
<comment type="caution">
    <text evidence="2">The sequence shown here is derived from an EMBL/GenBank/DDBJ whole genome shotgun (WGS) entry which is preliminary data.</text>
</comment>
<name>A0A918UV06_9BACT</name>
<dbReference type="AlphaFoldDB" id="A0A918UV06"/>
<protein>
    <submittedName>
        <fullName evidence="2">ATPase</fullName>
    </submittedName>
</protein>
<feature type="domain" description="ATPase AAA-type core" evidence="1">
    <location>
        <begin position="47"/>
        <end position="325"/>
    </location>
</feature>
<evidence type="ECO:0000313" key="2">
    <source>
        <dbReference type="EMBL" id="GGZ37509.1"/>
    </source>
</evidence>
<dbReference type="GO" id="GO:0016887">
    <property type="term" value="F:ATP hydrolysis activity"/>
    <property type="evidence" value="ECO:0007669"/>
    <property type="project" value="InterPro"/>
</dbReference>
<dbReference type="Gene3D" id="3.40.50.300">
    <property type="entry name" value="P-loop containing nucleotide triphosphate hydrolases"/>
    <property type="match status" value="1"/>
</dbReference>
<dbReference type="GO" id="GO:0005524">
    <property type="term" value="F:ATP binding"/>
    <property type="evidence" value="ECO:0007669"/>
    <property type="project" value="InterPro"/>
</dbReference>
<reference evidence="2" key="1">
    <citation type="journal article" date="2014" name="Int. J. Syst. Evol. Microbiol.">
        <title>Complete genome sequence of Corynebacterium casei LMG S-19264T (=DSM 44701T), isolated from a smear-ripened cheese.</title>
        <authorList>
            <consortium name="US DOE Joint Genome Institute (JGI-PGF)"/>
            <person name="Walter F."/>
            <person name="Albersmeier A."/>
            <person name="Kalinowski J."/>
            <person name="Ruckert C."/>
        </authorList>
    </citation>
    <scope>NUCLEOTIDE SEQUENCE</scope>
    <source>
        <strain evidence="2">KCTC 12368</strain>
    </source>
</reference>
<accession>A0A918UV06</accession>
<sequence>MVSLKEVEKLKSMKDSNVFKKHIEYIRFPLFRNLEPNTLINFDYPISFFVGKNGGGKSSTLQALYGCPLNHSLSDFWFSTAIDPINELKNNRNCFIYGYKEDGEIIEVLKQRAQRKNKLDYWEPSRPVKKYNMDTSTRFSPIERNVEYIDFRSELSAFDSFMYFMPFHSSSSINSKQDYVRRYSSRIKEAFDTGKEIKHFRTIKNKPVVKLTISEIDSISYVLGKKYNEIEILDHKFLKNWGFSVRFSSPVLQYSEAFAGSGETAIIVLIHKIHSCPKNSLVLLDEPETSLHPGSQIRLMSYLIEQCKKKHLQIIISTHSPFFLEKMPSNSIKVFSTNNIGMFHVENKREPKEALYELEIDISHDKTQILMEDSLAYNIIERVLAKMGEDIKNSFELKYLPGGADSLKQRIATLLDFERLPYIIFDGDQKKIEHHVDLSLLPNNEIDTSIKLKTLLKTQTNCSIDFYVDGGNNDNEPQKIELLKKYFKYYEERVFYLPENIPEEIIWDDDKANEKLKSFQKKETNLDENIKNGDAKDYFINLCEALYGDRKHLETLQIEFIINWINKGDNNLSFIEEALNSIRQHASL</sequence>
<dbReference type="PANTHER" id="PTHR43581">
    <property type="entry name" value="ATP/GTP PHOSPHATASE"/>
    <property type="match status" value="1"/>
</dbReference>
<reference evidence="2" key="2">
    <citation type="submission" date="2020-09" db="EMBL/GenBank/DDBJ databases">
        <authorList>
            <person name="Sun Q."/>
            <person name="Kim S."/>
        </authorList>
    </citation>
    <scope>NUCLEOTIDE SEQUENCE</scope>
    <source>
        <strain evidence="2">KCTC 12368</strain>
    </source>
</reference>
<dbReference type="InterPro" id="IPR051396">
    <property type="entry name" value="Bact_Antivir_Def_Nuclease"/>
</dbReference>
<dbReference type="InterPro" id="IPR003959">
    <property type="entry name" value="ATPase_AAA_core"/>
</dbReference>
<proteinExistence type="predicted"/>
<dbReference type="CDD" id="cd00267">
    <property type="entry name" value="ABC_ATPase"/>
    <property type="match status" value="1"/>
</dbReference>
<organism evidence="2 3">
    <name type="scientific">Echinicola pacifica</name>
    <dbReference type="NCBI Taxonomy" id="346377"/>
    <lineage>
        <taxon>Bacteria</taxon>
        <taxon>Pseudomonadati</taxon>
        <taxon>Bacteroidota</taxon>
        <taxon>Cytophagia</taxon>
        <taxon>Cytophagales</taxon>
        <taxon>Cyclobacteriaceae</taxon>
        <taxon>Echinicola</taxon>
    </lineage>
</organism>
<evidence type="ECO:0000259" key="1">
    <source>
        <dbReference type="Pfam" id="PF13304"/>
    </source>
</evidence>
<gene>
    <name evidence="2" type="ORF">GCM10007049_33400</name>
</gene>
<evidence type="ECO:0000313" key="3">
    <source>
        <dbReference type="Proteomes" id="UP000619457"/>
    </source>
</evidence>
<dbReference type="Proteomes" id="UP000619457">
    <property type="component" value="Unassembled WGS sequence"/>
</dbReference>